<keyword evidence="4" id="KW-0676">Redox-active center</keyword>
<evidence type="ECO:0000256" key="2">
    <source>
        <dbReference type="ARBA" id="ARBA00022748"/>
    </source>
</evidence>
<dbReference type="EMBL" id="BMGS01000004">
    <property type="protein sequence ID" value="GGG43058.1"/>
    <property type="molecule type" value="Genomic_DNA"/>
</dbReference>
<dbReference type="RefSeq" id="WP_188557613.1">
    <property type="nucleotide sequence ID" value="NZ_BMGS01000004.1"/>
</dbReference>
<dbReference type="Gene3D" id="3.40.30.10">
    <property type="entry name" value="Glutaredoxin"/>
    <property type="match status" value="1"/>
</dbReference>
<dbReference type="PROSITE" id="PS51352">
    <property type="entry name" value="THIOREDOXIN_2"/>
    <property type="match status" value="1"/>
</dbReference>
<gene>
    <name evidence="7" type="ORF">GCM10011378_19300</name>
</gene>
<feature type="signal peptide" evidence="5">
    <location>
        <begin position="1"/>
        <end position="30"/>
    </location>
</feature>
<evidence type="ECO:0000256" key="1">
    <source>
        <dbReference type="ARBA" id="ARBA00004196"/>
    </source>
</evidence>
<evidence type="ECO:0000256" key="5">
    <source>
        <dbReference type="SAM" id="SignalP"/>
    </source>
</evidence>
<dbReference type="Pfam" id="PF08534">
    <property type="entry name" value="Redoxin"/>
    <property type="match status" value="1"/>
</dbReference>
<keyword evidence="8" id="KW-1185">Reference proteome</keyword>
<sequence length="490" mass="53806">MKYLMPVVFVLSGCATPRTLLPLAAPVAVAAPTTAVLRGRLLHAAPYDTVRIWRKLPGPAERGQQKFPVAPDGSFEVRLTGLTGPIDAQLAMGDALTVYLSPGDSLELTADRQQLLATLRFRGRGAHANNYLTQAQRHFDYNFGELPENVHAALPPAEFRQQADAYHQRQLDTLAAWQARQPLPAELVALRRQLLELQRGLSVLRYVGHRKGLAQREPELPAGYFDFLQTLPLPAQGLFAARPTFAQTLAFFHGAYSYVFLLPPSDRLALAPNLPDQLYAPATAHLGETTLRDQVIGEMLLRQLYDFPTSRAAVGAVLPTYLARTHDSTYVRSVRHAWRVTGGLQAGQPAPGFALRDARGQTVTLADFRGKVIYLDFWYSSCAPCLAEAPAAVKLKKQFMGRDVVFLYISVDRKAADWQQALAKYPLTGPGSVHLLDPGGYQASSAYGVTAFPSYWIIGRDGRIWRGAAPRPSAGTETMQALEQALAQKP</sequence>
<dbReference type="SUPFAM" id="SSF52833">
    <property type="entry name" value="Thioredoxin-like"/>
    <property type="match status" value="1"/>
</dbReference>
<dbReference type="InterPro" id="IPR013740">
    <property type="entry name" value="Redoxin"/>
</dbReference>
<proteinExistence type="predicted"/>
<comment type="subcellular location">
    <subcellularLocation>
        <location evidence="1">Cell envelope</location>
    </subcellularLocation>
</comment>
<name>A0ABQ1WU56_9BACT</name>
<dbReference type="Proteomes" id="UP000601361">
    <property type="component" value="Unassembled WGS sequence"/>
</dbReference>
<protein>
    <recommendedName>
        <fullName evidence="6">Thioredoxin domain-containing protein</fullName>
    </recommendedName>
</protein>
<comment type="caution">
    <text evidence="7">The sequence shown here is derived from an EMBL/GenBank/DDBJ whole genome shotgun (WGS) entry which is preliminary data.</text>
</comment>
<dbReference type="InterPro" id="IPR050553">
    <property type="entry name" value="Thioredoxin_ResA/DsbE_sf"/>
</dbReference>
<dbReference type="CDD" id="cd02966">
    <property type="entry name" value="TlpA_like_family"/>
    <property type="match status" value="1"/>
</dbReference>
<keyword evidence="2" id="KW-0201">Cytochrome c-type biogenesis</keyword>
<feature type="chain" id="PRO_5046457852" description="Thioredoxin domain-containing protein" evidence="5">
    <location>
        <begin position="31"/>
        <end position="490"/>
    </location>
</feature>
<evidence type="ECO:0000256" key="3">
    <source>
        <dbReference type="ARBA" id="ARBA00023157"/>
    </source>
</evidence>
<dbReference type="PANTHER" id="PTHR42852">
    <property type="entry name" value="THIOL:DISULFIDE INTERCHANGE PROTEIN DSBE"/>
    <property type="match status" value="1"/>
</dbReference>
<evidence type="ECO:0000259" key="6">
    <source>
        <dbReference type="PROSITE" id="PS51352"/>
    </source>
</evidence>
<keyword evidence="3" id="KW-1015">Disulfide bond</keyword>
<dbReference type="PANTHER" id="PTHR42852:SF6">
    <property type="entry name" value="THIOL:DISULFIDE INTERCHANGE PROTEIN DSBE"/>
    <property type="match status" value="1"/>
</dbReference>
<organism evidence="7 8">
    <name type="scientific">Hymenobacter glacieicola</name>
    <dbReference type="NCBI Taxonomy" id="1562124"/>
    <lineage>
        <taxon>Bacteria</taxon>
        <taxon>Pseudomonadati</taxon>
        <taxon>Bacteroidota</taxon>
        <taxon>Cytophagia</taxon>
        <taxon>Cytophagales</taxon>
        <taxon>Hymenobacteraceae</taxon>
        <taxon>Hymenobacter</taxon>
    </lineage>
</organism>
<evidence type="ECO:0000313" key="7">
    <source>
        <dbReference type="EMBL" id="GGG43058.1"/>
    </source>
</evidence>
<evidence type="ECO:0000313" key="8">
    <source>
        <dbReference type="Proteomes" id="UP000601361"/>
    </source>
</evidence>
<keyword evidence="5" id="KW-0732">Signal</keyword>
<evidence type="ECO:0000256" key="4">
    <source>
        <dbReference type="ARBA" id="ARBA00023284"/>
    </source>
</evidence>
<accession>A0ABQ1WU56</accession>
<reference evidence="8" key="1">
    <citation type="journal article" date="2019" name="Int. J. Syst. Evol. Microbiol.">
        <title>The Global Catalogue of Microorganisms (GCM) 10K type strain sequencing project: providing services to taxonomists for standard genome sequencing and annotation.</title>
        <authorList>
            <consortium name="The Broad Institute Genomics Platform"/>
            <consortium name="The Broad Institute Genome Sequencing Center for Infectious Disease"/>
            <person name="Wu L."/>
            <person name="Ma J."/>
        </authorList>
    </citation>
    <scope>NUCLEOTIDE SEQUENCE [LARGE SCALE GENOMIC DNA]</scope>
    <source>
        <strain evidence="8">CGMCC 1.12990</strain>
    </source>
</reference>
<dbReference type="InterPro" id="IPR036249">
    <property type="entry name" value="Thioredoxin-like_sf"/>
</dbReference>
<feature type="domain" description="Thioredoxin" evidence="6">
    <location>
        <begin position="344"/>
        <end position="487"/>
    </location>
</feature>
<dbReference type="InterPro" id="IPR013766">
    <property type="entry name" value="Thioredoxin_domain"/>
</dbReference>